<keyword evidence="4" id="KW-0539">Nucleus</keyword>
<dbReference type="GeneID" id="87803822"/>
<dbReference type="PANTHER" id="PTHR46910">
    <property type="entry name" value="TRANSCRIPTION FACTOR PDR1"/>
    <property type="match status" value="1"/>
</dbReference>
<dbReference type="PANTHER" id="PTHR46910:SF3">
    <property type="entry name" value="HALOTOLERANCE PROTEIN 9-RELATED"/>
    <property type="match status" value="1"/>
</dbReference>
<comment type="subcellular location">
    <subcellularLocation>
        <location evidence="1">Nucleus</location>
    </subcellularLocation>
</comment>
<dbReference type="GO" id="GO:0008270">
    <property type="term" value="F:zinc ion binding"/>
    <property type="evidence" value="ECO:0007669"/>
    <property type="project" value="InterPro"/>
</dbReference>
<accession>A0AAF0Y3J2</accession>
<evidence type="ECO:0000256" key="3">
    <source>
        <dbReference type="ARBA" id="ARBA00023125"/>
    </source>
</evidence>
<dbReference type="AlphaFoldDB" id="A0AAF0Y3J2"/>
<dbReference type="InterPro" id="IPR050987">
    <property type="entry name" value="AtrR-like"/>
</dbReference>
<dbReference type="Pfam" id="PF04082">
    <property type="entry name" value="Fungal_trans"/>
    <property type="match status" value="1"/>
</dbReference>
<dbReference type="InterPro" id="IPR007219">
    <property type="entry name" value="XnlR_reg_dom"/>
</dbReference>
<gene>
    <name evidence="7" type="ORF">LOC62_01G000564</name>
</gene>
<reference evidence="7" key="1">
    <citation type="submission" date="2023-10" db="EMBL/GenBank/DDBJ databases">
        <authorList>
            <person name="Noh H."/>
        </authorList>
    </citation>
    <scope>NUCLEOTIDE SEQUENCE</scope>
    <source>
        <strain evidence="7">DUCC4014</strain>
    </source>
</reference>
<feature type="domain" description="Xylanolytic transcriptional activator regulatory" evidence="6">
    <location>
        <begin position="248"/>
        <end position="322"/>
    </location>
</feature>
<keyword evidence="3" id="KW-0238">DNA-binding</keyword>
<evidence type="ECO:0000256" key="5">
    <source>
        <dbReference type="SAM" id="MobiDB-lite"/>
    </source>
</evidence>
<dbReference type="GO" id="GO:0003700">
    <property type="term" value="F:DNA-binding transcription factor activity"/>
    <property type="evidence" value="ECO:0007669"/>
    <property type="project" value="InterPro"/>
</dbReference>
<evidence type="ECO:0000313" key="7">
    <source>
        <dbReference type="EMBL" id="WOO76956.1"/>
    </source>
</evidence>
<organism evidence="7 8">
    <name type="scientific">Vanrija pseudolonga</name>
    <dbReference type="NCBI Taxonomy" id="143232"/>
    <lineage>
        <taxon>Eukaryota</taxon>
        <taxon>Fungi</taxon>
        <taxon>Dikarya</taxon>
        <taxon>Basidiomycota</taxon>
        <taxon>Agaricomycotina</taxon>
        <taxon>Tremellomycetes</taxon>
        <taxon>Trichosporonales</taxon>
        <taxon>Trichosporonaceae</taxon>
        <taxon>Vanrija</taxon>
    </lineage>
</organism>
<dbReference type="SMART" id="SM00906">
    <property type="entry name" value="Fungal_trans"/>
    <property type="match status" value="1"/>
</dbReference>
<feature type="region of interest" description="Disordered" evidence="5">
    <location>
        <begin position="1"/>
        <end position="40"/>
    </location>
</feature>
<dbReference type="GO" id="GO:0005634">
    <property type="term" value="C:nucleus"/>
    <property type="evidence" value="ECO:0007669"/>
    <property type="project" value="UniProtKB-SubCell"/>
</dbReference>
<dbReference type="GO" id="GO:0006351">
    <property type="term" value="P:DNA-templated transcription"/>
    <property type="evidence" value="ECO:0007669"/>
    <property type="project" value="InterPro"/>
</dbReference>
<name>A0AAF0Y3J2_9TREE</name>
<keyword evidence="8" id="KW-1185">Reference proteome</keyword>
<dbReference type="RefSeq" id="XP_062622988.1">
    <property type="nucleotide sequence ID" value="XM_062767004.1"/>
</dbReference>
<dbReference type="CDD" id="cd12148">
    <property type="entry name" value="fungal_TF_MHR"/>
    <property type="match status" value="1"/>
</dbReference>
<evidence type="ECO:0000256" key="1">
    <source>
        <dbReference type="ARBA" id="ARBA00004123"/>
    </source>
</evidence>
<sequence>MPSSPTEAGPSVNKRRLSSSSGDEPSRKKRGVPRGNSTHFFLSSHGIAHHAGSSSGLPLLEATRRLASDTAGDQKQAGMPDLDWQWLQDLLSDGDTASVRNPDGAGQPEAEEYFPGRDIAHSTAGDELLSSVQDINLMNDLLGIFFSTIHPVWPIMHIPTFFQDLGQLEEHSFSALVVSMCMLASRYSSDPRVFTDPDNPASAGVRYYELFNRLIEHAVNSDHVIYAIQGRFFASMFHCVDNVPHPVAQGLFADALSRTLDGGIHRHVSADIWGNPVVREVRSRVAWAIYTWDKQIAAFCGRPFLNALWDMDVRLPEPFHYEHWSSPEWPIEKDKDYVATFRQLIQLSGVLEFALRASVDRPIVENSSFLTDLARQSRPALDDASRLDVTMAALRKWRTSAPPAISLPSAKDRSHTSEYSVASEQVASIYQMIQLLVAARALQVETSRSKPDTNILESHRAAVVDAAREMVGLVVQLGFTHHLRSCDILVAYRLLFTGRLLLACVLSARAQNHHTHAEEATRILHATSVALRNFVALFPVALGAAEVLDETIRVCQVCYPLSSTRDSSSHLGKRYAWYRPIAHQTGIHIQHSSSAARHHNENGRAADSTVDGQVAEDDATRNDLSPLTAAINLGNVPLSIFNSDLPQGSFGDFSWLMPGADNLPYYFPSSGP</sequence>
<dbReference type="EMBL" id="CP086714">
    <property type="protein sequence ID" value="WOO76956.1"/>
    <property type="molecule type" value="Genomic_DNA"/>
</dbReference>
<evidence type="ECO:0000313" key="8">
    <source>
        <dbReference type="Proteomes" id="UP000827549"/>
    </source>
</evidence>
<proteinExistence type="predicted"/>
<keyword evidence="2" id="KW-0479">Metal-binding</keyword>
<dbReference type="Proteomes" id="UP000827549">
    <property type="component" value="Chromosome 1"/>
</dbReference>
<protein>
    <recommendedName>
        <fullName evidence="6">Xylanolytic transcriptional activator regulatory domain-containing protein</fullName>
    </recommendedName>
</protein>
<evidence type="ECO:0000259" key="6">
    <source>
        <dbReference type="SMART" id="SM00906"/>
    </source>
</evidence>
<dbReference type="GO" id="GO:0003677">
    <property type="term" value="F:DNA binding"/>
    <property type="evidence" value="ECO:0007669"/>
    <property type="project" value="UniProtKB-KW"/>
</dbReference>
<evidence type="ECO:0000256" key="2">
    <source>
        <dbReference type="ARBA" id="ARBA00022723"/>
    </source>
</evidence>
<evidence type="ECO:0000256" key="4">
    <source>
        <dbReference type="ARBA" id="ARBA00023242"/>
    </source>
</evidence>